<evidence type="ECO:0000313" key="7">
    <source>
        <dbReference type="EMBL" id="TLU74557.1"/>
    </source>
</evidence>
<dbReference type="Pfam" id="PF02653">
    <property type="entry name" value="BPD_transp_2"/>
    <property type="match status" value="1"/>
</dbReference>
<feature type="transmembrane region" description="Helical" evidence="6">
    <location>
        <begin position="145"/>
        <end position="163"/>
    </location>
</feature>
<dbReference type="EMBL" id="VCDI01000001">
    <property type="protein sequence ID" value="TLU74557.1"/>
    <property type="molecule type" value="Genomic_DNA"/>
</dbReference>
<keyword evidence="3 6" id="KW-0812">Transmembrane</keyword>
<proteinExistence type="predicted"/>
<evidence type="ECO:0000256" key="4">
    <source>
        <dbReference type="ARBA" id="ARBA00022989"/>
    </source>
</evidence>
<keyword evidence="4 6" id="KW-1133">Transmembrane helix</keyword>
<dbReference type="InterPro" id="IPR001851">
    <property type="entry name" value="ABC_transp_permease"/>
</dbReference>
<evidence type="ECO:0000256" key="5">
    <source>
        <dbReference type="ARBA" id="ARBA00023136"/>
    </source>
</evidence>
<comment type="caution">
    <text evidence="7">The sequence shown here is derived from an EMBL/GenBank/DDBJ whole genome shotgun (WGS) entry which is preliminary data.</text>
</comment>
<dbReference type="PANTHER" id="PTHR32196">
    <property type="entry name" value="ABC TRANSPORTER PERMEASE PROTEIN YPHD-RELATED-RELATED"/>
    <property type="match status" value="1"/>
</dbReference>
<evidence type="ECO:0000256" key="2">
    <source>
        <dbReference type="ARBA" id="ARBA00022475"/>
    </source>
</evidence>
<accession>A0A5R9JDD6</accession>
<feature type="transmembrane region" description="Helical" evidence="6">
    <location>
        <begin position="40"/>
        <end position="61"/>
    </location>
</feature>
<feature type="transmembrane region" description="Helical" evidence="6">
    <location>
        <begin position="235"/>
        <end position="254"/>
    </location>
</feature>
<dbReference type="AlphaFoldDB" id="A0A5R9JDD6"/>
<dbReference type="RefSeq" id="WP_138324806.1">
    <property type="nucleotide sequence ID" value="NZ_VCDI01000001.1"/>
</dbReference>
<feature type="transmembrane region" description="Helical" evidence="6">
    <location>
        <begin position="73"/>
        <end position="102"/>
    </location>
</feature>
<dbReference type="CDD" id="cd06579">
    <property type="entry name" value="TM_PBP1_transp_AraH_like"/>
    <property type="match status" value="1"/>
</dbReference>
<dbReference type="Proteomes" id="UP000305654">
    <property type="component" value="Unassembled WGS sequence"/>
</dbReference>
<dbReference type="GO" id="GO:0022857">
    <property type="term" value="F:transmembrane transporter activity"/>
    <property type="evidence" value="ECO:0007669"/>
    <property type="project" value="InterPro"/>
</dbReference>
<evidence type="ECO:0000313" key="8">
    <source>
        <dbReference type="Proteomes" id="UP000305654"/>
    </source>
</evidence>
<dbReference type="OrthoDB" id="5503349at2"/>
<dbReference type="GO" id="GO:0005886">
    <property type="term" value="C:plasma membrane"/>
    <property type="evidence" value="ECO:0007669"/>
    <property type="project" value="UniProtKB-SubCell"/>
</dbReference>
<comment type="subcellular location">
    <subcellularLocation>
        <location evidence="1">Cell membrane</location>
        <topology evidence="1">Multi-pass membrane protein</topology>
    </subcellularLocation>
</comment>
<evidence type="ECO:0000256" key="1">
    <source>
        <dbReference type="ARBA" id="ARBA00004651"/>
    </source>
</evidence>
<evidence type="ECO:0000256" key="6">
    <source>
        <dbReference type="SAM" id="Phobius"/>
    </source>
</evidence>
<keyword evidence="2" id="KW-1003">Cell membrane</keyword>
<gene>
    <name evidence="7" type="ORF">FE263_05170</name>
</gene>
<keyword evidence="5 6" id="KW-0472">Membrane</keyword>
<sequence>MDQFDSEAAPVPQAAASPAVTSGAVEPPVSRWRSGSAQKFFPVLLLLALVIVFSALSPRFLHINNLLIVAQQAVVLLVAALGMTFVIIAGSIDLSVGAIVALSALATAWSVPTLGVAAVVPACLVGLACGLANGIVVAKGKVPSFIVTLGAMVIYRGIVLFFTRGAPISIDDETFLDVFSGRVFGIPTSAIIALGLIAITLVILNLTVFGREVRAVGGGERIAFLTGIKVDRVKIGLFALLGLLCGMAGLLQGARAMAATAQLGEGLELDVIAAVVVGGTPLTGGVGSIQGTILGALIITTLSNGMNSIGLDPYFQNIVKGGVLVLSVFVTIDRKKIGIIK</sequence>
<protein>
    <submittedName>
        <fullName evidence="7">ABC transporter permease</fullName>
    </submittedName>
</protein>
<name>A0A5R9JDD6_9PROT</name>
<organism evidence="7 8">
    <name type="scientific">Lichenicoccus roseus</name>
    <dbReference type="NCBI Taxonomy" id="2683649"/>
    <lineage>
        <taxon>Bacteria</taxon>
        <taxon>Pseudomonadati</taxon>
        <taxon>Pseudomonadota</taxon>
        <taxon>Alphaproteobacteria</taxon>
        <taxon>Acetobacterales</taxon>
        <taxon>Acetobacteraceae</taxon>
        <taxon>Lichenicoccus</taxon>
    </lineage>
</organism>
<keyword evidence="8" id="KW-1185">Reference proteome</keyword>
<reference evidence="7 8" key="1">
    <citation type="submission" date="2019-05" db="EMBL/GenBank/DDBJ databases">
        <authorList>
            <person name="Pankratov T."/>
            <person name="Grouzdev D."/>
        </authorList>
    </citation>
    <scope>NUCLEOTIDE SEQUENCE [LARGE SCALE GENOMIC DNA]</scope>
    <source>
        <strain evidence="7 8">KEBCLARHB70R</strain>
    </source>
</reference>
<evidence type="ECO:0000256" key="3">
    <source>
        <dbReference type="ARBA" id="ARBA00022692"/>
    </source>
</evidence>
<feature type="transmembrane region" description="Helical" evidence="6">
    <location>
        <begin position="183"/>
        <end position="204"/>
    </location>
</feature>
<feature type="transmembrane region" description="Helical" evidence="6">
    <location>
        <begin position="114"/>
        <end position="138"/>
    </location>
</feature>